<accession>A0A2W2GTQ6</accession>
<dbReference type="EMBL" id="POUA01000048">
    <property type="protein sequence ID" value="PZG51083.1"/>
    <property type="molecule type" value="Genomic_DNA"/>
</dbReference>
<evidence type="ECO:0000313" key="2">
    <source>
        <dbReference type="Proteomes" id="UP000248544"/>
    </source>
</evidence>
<protein>
    <recommendedName>
        <fullName evidence="3">DUF5655 domain-containing protein</fullName>
    </recommendedName>
</protein>
<comment type="caution">
    <text evidence="1">The sequence shown here is derived from an EMBL/GenBank/DDBJ whole genome shotgun (WGS) entry which is preliminary data.</text>
</comment>
<reference evidence="1 2" key="1">
    <citation type="submission" date="2018-01" db="EMBL/GenBank/DDBJ databases">
        <title>Draft genome sequence of Sphaerisporangium sp. 7K107.</title>
        <authorList>
            <person name="Sahin N."/>
            <person name="Saygin H."/>
            <person name="Ay H."/>
        </authorList>
    </citation>
    <scope>NUCLEOTIDE SEQUENCE [LARGE SCALE GENOMIC DNA]</scope>
    <source>
        <strain evidence="1 2">7K107</strain>
    </source>
</reference>
<dbReference type="RefSeq" id="WP_111166631.1">
    <property type="nucleotide sequence ID" value="NZ_POUA01000048.1"/>
</dbReference>
<dbReference type="Proteomes" id="UP000248544">
    <property type="component" value="Unassembled WGS sequence"/>
</dbReference>
<name>A0A2W2GTQ6_9ACTN</name>
<dbReference type="AlphaFoldDB" id="A0A2W2GTQ6"/>
<organism evidence="1 2">
    <name type="scientific">Spongiactinospora gelatinilytica</name>
    <dbReference type="NCBI Taxonomy" id="2666298"/>
    <lineage>
        <taxon>Bacteria</taxon>
        <taxon>Bacillati</taxon>
        <taxon>Actinomycetota</taxon>
        <taxon>Actinomycetes</taxon>
        <taxon>Streptosporangiales</taxon>
        <taxon>Streptosporangiaceae</taxon>
        <taxon>Spongiactinospora</taxon>
    </lineage>
</organism>
<gene>
    <name evidence="1" type="ORF">C1I98_09050</name>
</gene>
<proteinExistence type="predicted"/>
<sequence length="138" mass="15423">MAVLARAEGTPSEYAALVAARLTVWSDLTPKRTWRGLEFRVNGRRIVRMSKGRTAELRLTAPVIDRWESVLTGCEQVSAGERDGWITVRIANRTDAELFLALVSVALKATLKSPAAASRGSKWRAVRRMRRTPRPPRP</sequence>
<evidence type="ECO:0000313" key="1">
    <source>
        <dbReference type="EMBL" id="PZG51083.1"/>
    </source>
</evidence>
<evidence type="ECO:0008006" key="3">
    <source>
        <dbReference type="Google" id="ProtNLM"/>
    </source>
</evidence>
<keyword evidence="2" id="KW-1185">Reference proteome</keyword>